<evidence type="ECO:0000313" key="7">
    <source>
        <dbReference type="EMBL" id="KAH3710291.1"/>
    </source>
</evidence>
<evidence type="ECO:0000256" key="5">
    <source>
        <dbReference type="ARBA" id="ARBA00023242"/>
    </source>
</evidence>
<feature type="domain" description="Zinc finger PHD-type" evidence="6">
    <location>
        <begin position="83"/>
        <end position="129"/>
    </location>
</feature>
<dbReference type="GO" id="GO:0008270">
    <property type="term" value="F:zinc ion binding"/>
    <property type="evidence" value="ECO:0007669"/>
    <property type="project" value="UniProtKB-KW"/>
</dbReference>
<reference evidence="7" key="2">
    <citation type="submission" date="2020-11" db="EMBL/GenBank/DDBJ databases">
        <authorList>
            <person name="McCartney M.A."/>
            <person name="Auch B."/>
            <person name="Kono T."/>
            <person name="Mallez S."/>
            <person name="Becker A."/>
            <person name="Gohl D.M."/>
            <person name="Silverstein K.A.T."/>
            <person name="Koren S."/>
            <person name="Bechman K.B."/>
            <person name="Herman A."/>
            <person name="Abrahante J.E."/>
            <person name="Garbe J."/>
        </authorList>
    </citation>
    <scope>NUCLEOTIDE SEQUENCE</scope>
    <source>
        <strain evidence="7">Duluth1</strain>
        <tissue evidence="7">Whole animal</tissue>
    </source>
</reference>
<evidence type="ECO:0000256" key="3">
    <source>
        <dbReference type="ARBA" id="ARBA00022771"/>
    </source>
</evidence>
<dbReference type="InterPro" id="IPR019787">
    <property type="entry name" value="Znf_PHD-finger"/>
</dbReference>
<evidence type="ECO:0000256" key="4">
    <source>
        <dbReference type="ARBA" id="ARBA00022833"/>
    </source>
</evidence>
<comment type="subcellular location">
    <subcellularLocation>
        <location evidence="1">Nucleus</location>
    </subcellularLocation>
</comment>
<dbReference type="InterPro" id="IPR037869">
    <property type="entry name" value="Spp1/CFP1"/>
</dbReference>
<dbReference type="InterPro" id="IPR001965">
    <property type="entry name" value="Znf_PHD"/>
</dbReference>
<evidence type="ECO:0000256" key="1">
    <source>
        <dbReference type="ARBA" id="ARBA00004123"/>
    </source>
</evidence>
<keyword evidence="8" id="KW-1185">Reference proteome</keyword>
<evidence type="ECO:0000313" key="8">
    <source>
        <dbReference type="Proteomes" id="UP000828390"/>
    </source>
</evidence>
<protein>
    <recommendedName>
        <fullName evidence="6">Zinc finger PHD-type domain-containing protein</fullName>
    </recommendedName>
</protein>
<dbReference type="GO" id="GO:0048188">
    <property type="term" value="C:Set1C/COMPASS complex"/>
    <property type="evidence" value="ECO:0007669"/>
    <property type="project" value="InterPro"/>
</dbReference>
<dbReference type="PROSITE" id="PS01359">
    <property type="entry name" value="ZF_PHD_1"/>
    <property type="match status" value="1"/>
</dbReference>
<dbReference type="PANTHER" id="PTHR46174:SF1">
    <property type="entry name" value="CXXC-TYPE ZINC FINGER PROTEIN 1"/>
    <property type="match status" value="1"/>
</dbReference>
<reference evidence="7" key="1">
    <citation type="journal article" date="2019" name="bioRxiv">
        <title>The Genome of the Zebra Mussel, Dreissena polymorpha: A Resource for Invasive Species Research.</title>
        <authorList>
            <person name="McCartney M.A."/>
            <person name="Auch B."/>
            <person name="Kono T."/>
            <person name="Mallez S."/>
            <person name="Zhang Y."/>
            <person name="Obille A."/>
            <person name="Becker A."/>
            <person name="Abrahante J.E."/>
            <person name="Garbe J."/>
            <person name="Badalamenti J.P."/>
            <person name="Herman A."/>
            <person name="Mangelson H."/>
            <person name="Liachko I."/>
            <person name="Sullivan S."/>
            <person name="Sone E.D."/>
            <person name="Koren S."/>
            <person name="Silverstein K.A.T."/>
            <person name="Beckman K.B."/>
            <person name="Gohl D.M."/>
        </authorList>
    </citation>
    <scope>NUCLEOTIDE SEQUENCE</scope>
    <source>
        <strain evidence="7">Duluth1</strain>
        <tissue evidence="7">Whole animal</tissue>
    </source>
</reference>
<comment type="caution">
    <text evidence="7">The sequence shown here is derived from an EMBL/GenBank/DDBJ whole genome shotgun (WGS) entry which is preliminary data.</text>
</comment>
<evidence type="ECO:0000256" key="2">
    <source>
        <dbReference type="ARBA" id="ARBA00022723"/>
    </source>
</evidence>
<gene>
    <name evidence="7" type="ORF">DPMN_069766</name>
</gene>
<dbReference type="Gene3D" id="3.30.40.10">
    <property type="entry name" value="Zinc/RING finger domain, C3HC4 (zinc finger)"/>
    <property type="match status" value="1"/>
</dbReference>
<dbReference type="PANTHER" id="PTHR46174">
    <property type="entry name" value="CXXC-TYPE ZINC FINGER PROTEIN 1"/>
    <property type="match status" value="1"/>
</dbReference>
<name>A0A9D3Z3W2_DREPO</name>
<dbReference type="Pfam" id="PF00628">
    <property type="entry name" value="PHD"/>
    <property type="match status" value="1"/>
</dbReference>
<keyword evidence="3" id="KW-0863">Zinc-finger</keyword>
<dbReference type="AlphaFoldDB" id="A0A9D3Z3W2"/>
<dbReference type="EMBL" id="JAIWYP010000014">
    <property type="protein sequence ID" value="KAH3710291.1"/>
    <property type="molecule type" value="Genomic_DNA"/>
</dbReference>
<dbReference type="InterPro" id="IPR019786">
    <property type="entry name" value="Zinc_finger_PHD-type_CS"/>
</dbReference>
<keyword evidence="5" id="KW-0539">Nucleus</keyword>
<dbReference type="GO" id="GO:0045893">
    <property type="term" value="P:positive regulation of DNA-templated transcription"/>
    <property type="evidence" value="ECO:0007669"/>
    <property type="project" value="TreeGrafter"/>
</dbReference>
<keyword evidence="2" id="KW-0479">Metal-binding</keyword>
<dbReference type="Proteomes" id="UP000828390">
    <property type="component" value="Unassembled WGS sequence"/>
</dbReference>
<accession>A0A9D3Z3W2</accession>
<proteinExistence type="predicted"/>
<dbReference type="InterPro" id="IPR011011">
    <property type="entry name" value="Znf_FYVE_PHD"/>
</dbReference>
<evidence type="ECO:0000259" key="6">
    <source>
        <dbReference type="SMART" id="SM00249"/>
    </source>
</evidence>
<dbReference type="SUPFAM" id="SSF57903">
    <property type="entry name" value="FYVE/PHD zinc finger"/>
    <property type="match status" value="1"/>
</dbReference>
<sequence length="131" mass="14949">MLRGSLGRVVRKAVSNFRFIQEWLMHGTDPPGNLCAFTNLKESRFNVNRNRLKSCILDNPPAWVVRERESCGLAEDVHDKPVYCMCMGIDDGSFMIACDVCEDWFHGRCVGVKEEQGEEIDLYTCPWCRAG</sequence>
<organism evidence="7 8">
    <name type="scientific">Dreissena polymorpha</name>
    <name type="common">Zebra mussel</name>
    <name type="synonym">Mytilus polymorpha</name>
    <dbReference type="NCBI Taxonomy" id="45954"/>
    <lineage>
        <taxon>Eukaryota</taxon>
        <taxon>Metazoa</taxon>
        <taxon>Spiralia</taxon>
        <taxon>Lophotrochozoa</taxon>
        <taxon>Mollusca</taxon>
        <taxon>Bivalvia</taxon>
        <taxon>Autobranchia</taxon>
        <taxon>Heteroconchia</taxon>
        <taxon>Euheterodonta</taxon>
        <taxon>Imparidentia</taxon>
        <taxon>Neoheterodontei</taxon>
        <taxon>Myida</taxon>
        <taxon>Dreissenoidea</taxon>
        <taxon>Dreissenidae</taxon>
        <taxon>Dreissena</taxon>
    </lineage>
</organism>
<dbReference type="InterPro" id="IPR013083">
    <property type="entry name" value="Znf_RING/FYVE/PHD"/>
</dbReference>
<dbReference type="SMART" id="SM00249">
    <property type="entry name" value="PHD"/>
    <property type="match status" value="1"/>
</dbReference>
<keyword evidence="4" id="KW-0862">Zinc</keyword>